<sequence>MTEDTDPSQSRQRKKRKWDQPAPGLVSAGVVASGVVPLGNPGSLVGMTLPGVASGSLLTNPLVAGCAAVLPGLQVPSVPPKPNQPKIQDELIIAREIVINDADPSVRYKLTKRQTQEEIQKCTGAVVITRLVIFKRLS</sequence>
<evidence type="ECO:0000256" key="1">
    <source>
        <dbReference type="SAM" id="MobiDB-lite"/>
    </source>
</evidence>
<name>A0A2P2LTE0_RHIMU</name>
<dbReference type="GO" id="GO:0005634">
    <property type="term" value="C:nucleus"/>
    <property type="evidence" value="ECO:0007669"/>
    <property type="project" value="InterPro"/>
</dbReference>
<dbReference type="GO" id="GO:0003723">
    <property type="term" value="F:RNA binding"/>
    <property type="evidence" value="ECO:0007669"/>
    <property type="project" value="InterPro"/>
</dbReference>
<dbReference type="PANTHER" id="PTHR15744">
    <property type="entry name" value="BLOM7"/>
    <property type="match status" value="1"/>
</dbReference>
<organism evidence="3">
    <name type="scientific">Rhizophora mucronata</name>
    <name type="common">Asiatic mangrove</name>
    <dbReference type="NCBI Taxonomy" id="61149"/>
    <lineage>
        <taxon>Eukaryota</taxon>
        <taxon>Viridiplantae</taxon>
        <taxon>Streptophyta</taxon>
        <taxon>Embryophyta</taxon>
        <taxon>Tracheophyta</taxon>
        <taxon>Spermatophyta</taxon>
        <taxon>Magnoliopsida</taxon>
        <taxon>eudicotyledons</taxon>
        <taxon>Gunneridae</taxon>
        <taxon>Pentapetalae</taxon>
        <taxon>rosids</taxon>
        <taxon>fabids</taxon>
        <taxon>Malpighiales</taxon>
        <taxon>Rhizophoraceae</taxon>
        <taxon>Rhizophora</taxon>
    </lineage>
</organism>
<accession>A0A2P2LTE0</accession>
<dbReference type="Pfam" id="PF23469">
    <property type="entry name" value="KH_12"/>
    <property type="match status" value="1"/>
</dbReference>
<feature type="region of interest" description="Disordered" evidence="1">
    <location>
        <begin position="1"/>
        <end position="23"/>
    </location>
</feature>
<dbReference type="InterPro" id="IPR056149">
    <property type="entry name" value="PRP5/DDX46/KHDC4_KH"/>
</dbReference>
<proteinExistence type="predicted"/>
<dbReference type="PANTHER" id="PTHR15744:SF0">
    <property type="entry name" value="KH HOMOLOGY DOMAIN-CONTAINING PROTEIN 4"/>
    <property type="match status" value="1"/>
</dbReference>
<dbReference type="InterPro" id="IPR031121">
    <property type="entry name" value="RIK/BLOM7"/>
</dbReference>
<reference evidence="3" key="1">
    <citation type="submission" date="2018-02" db="EMBL/GenBank/DDBJ databases">
        <title>Rhizophora mucronata_Transcriptome.</title>
        <authorList>
            <person name="Meera S.P."/>
            <person name="Sreeshan A."/>
            <person name="Augustine A."/>
        </authorList>
    </citation>
    <scope>NUCLEOTIDE SEQUENCE</scope>
    <source>
        <tissue evidence="3">Leaf</tissue>
    </source>
</reference>
<evidence type="ECO:0000259" key="2">
    <source>
        <dbReference type="Pfam" id="PF23469"/>
    </source>
</evidence>
<evidence type="ECO:0000313" key="3">
    <source>
        <dbReference type="EMBL" id="MBX21239.1"/>
    </source>
</evidence>
<feature type="domain" description="ATP-dependent RNA helicase PRP5/DDX46/KHDC4 KH" evidence="2">
    <location>
        <begin position="93"/>
        <end position="130"/>
    </location>
</feature>
<dbReference type="AlphaFoldDB" id="A0A2P2LTE0"/>
<protein>
    <submittedName>
        <fullName evidence="3">Uncharacterized protein MANES_02G054700</fullName>
    </submittedName>
</protein>
<dbReference type="EMBL" id="GGEC01040755">
    <property type="protein sequence ID" value="MBX21239.1"/>
    <property type="molecule type" value="Transcribed_RNA"/>
</dbReference>